<dbReference type="RefSeq" id="WP_016057817.1">
    <property type="nucleotide sequence ID" value="NZ_JAGJAG010000001.1"/>
</dbReference>
<keyword evidence="2" id="KW-0812">Transmembrane</keyword>
<reference evidence="3" key="1">
    <citation type="submission" date="2018-07" db="EMBL/GenBank/DDBJ databases">
        <authorList>
            <person name="Somerville V."/>
        </authorList>
    </citation>
    <scope>NUCLEOTIDE SEQUENCE</scope>
    <source>
        <strain evidence="3">NWC_2_2</strain>
    </source>
</reference>
<feature type="transmembrane region" description="Helical" evidence="2">
    <location>
        <begin position="7"/>
        <end position="26"/>
    </location>
</feature>
<evidence type="ECO:0000313" key="3">
    <source>
        <dbReference type="EMBL" id="AZA15993.1"/>
    </source>
</evidence>
<keyword evidence="1" id="KW-0175">Coiled coil</keyword>
<dbReference type="EMBL" id="CP031023">
    <property type="protein sequence ID" value="AZA15993.1"/>
    <property type="molecule type" value="Genomic_DNA"/>
</dbReference>
<evidence type="ECO:0008006" key="4">
    <source>
        <dbReference type="Google" id="ProtNLM"/>
    </source>
</evidence>
<evidence type="ECO:0000256" key="2">
    <source>
        <dbReference type="SAM" id="Phobius"/>
    </source>
</evidence>
<keyword evidence="2" id="KW-0472">Membrane</keyword>
<keyword evidence="2" id="KW-1133">Transmembrane helix</keyword>
<gene>
    <name evidence="3" type="ORF">DQL93_05100</name>
</gene>
<evidence type="ECO:0000256" key="1">
    <source>
        <dbReference type="SAM" id="Coils"/>
    </source>
</evidence>
<accession>A0A3G6JDQ4</accession>
<protein>
    <recommendedName>
        <fullName evidence="4">Holin</fullName>
    </recommendedName>
</protein>
<sequence>MASLMDWLTKIIPTAGTVLIALFSYWTSKQINDREQQQDERSALREDLKDQRDRNAYLERQHIEDQKKIDALNKQVSEYSIRLIELENKLGVRHTFTDVNSFGDDEV</sequence>
<dbReference type="AlphaFoldDB" id="A0A3G6JDQ4"/>
<proteinExistence type="predicted"/>
<feature type="coiled-coil region" evidence="1">
    <location>
        <begin position="34"/>
        <end position="89"/>
    </location>
</feature>
<name>A0A3G6JDQ4_LACDL</name>
<organism evidence="3">
    <name type="scientific">Lactobacillus delbrueckii subsp. lactis</name>
    <dbReference type="NCBI Taxonomy" id="29397"/>
    <lineage>
        <taxon>Bacteria</taxon>
        <taxon>Bacillati</taxon>
        <taxon>Bacillota</taxon>
        <taxon>Bacilli</taxon>
        <taxon>Lactobacillales</taxon>
        <taxon>Lactobacillaceae</taxon>
        <taxon>Lactobacillus</taxon>
    </lineage>
</organism>